<keyword evidence="5" id="KW-1185">Reference proteome</keyword>
<dbReference type="PROSITE" id="PS51834">
    <property type="entry name" value="DENN_FLCN_SMCR8"/>
    <property type="match status" value="1"/>
</dbReference>
<feature type="compositionally biased region" description="Low complexity" evidence="1">
    <location>
        <begin position="92"/>
        <end position="112"/>
    </location>
</feature>
<reference evidence="4 5" key="1">
    <citation type="submission" date="2016-07" db="EMBL/GenBank/DDBJ databases">
        <title>Pervasive Adenine N6-methylation of Active Genes in Fungi.</title>
        <authorList>
            <consortium name="DOE Joint Genome Institute"/>
            <person name="Mondo S.J."/>
            <person name="Dannebaum R.O."/>
            <person name="Kuo R.C."/>
            <person name="Labutti K."/>
            <person name="Haridas S."/>
            <person name="Kuo A."/>
            <person name="Salamov A."/>
            <person name="Ahrendt S.R."/>
            <person name="Lipzen A."/>
            <person name="Sullivan W."/>
            <person name="Andreopoulos W.B."/>
            <person name="Clum A."/>
            <person name="Lindquist E."/>
            <person name="Daum C."/>
            <person name="Ramamoorthy G.K."/>
            <person name="Gryganskyi A."/>
            <person name="Culley D."/>
            <person name="Magnuson J.K."/>
            <person name="James T.Y."/>
            <person name="O'Malley M.A."/>
            <person name="Stajich J.E."/>
            <person name="Spatafora J.W."/>
            <person name="Visel A."/>
            <person name="Grigoriev I.V."/>
        </authorList>
    </citation>
    <scope>NUCLEOTIDE SEQUENCE [LARGE SCALE GENOMIC DNA]</scope>
    <source>
        <strain evidence="4 5">NRRL 2496</strain>
    </source>
</reference>
<comment type="caution">
    <text evidence="4">The sequence shown here is derived from an EMBL/GenBank/DDBJ whole genome shotgun (WGS) entry which is preliminary data.</text>
</comment>
<dbReference type="STRING" id="13706.A0A1X2H2G6"/>
<name>A0A1X2H2G6_SYNRA</name>
<evidence type="ECO:0000256" key="2">
    <source>
        <dbReference type="SAM" id="SignalP"/>
    </source>
</evidence>
<gene>
    <name evidence="4" type="ORF">BCR43DRAFT_479063</name>
</gene>
<feature type="region of interest" description="Disordered" evidence="1">
    <location>
        <begin position="29"/>
        <end position="116"/>
    </location>
</feature>
<feature type="signal peptide" evidence="2">
    <location>
        <begin position="1"/>
        <end position="15"/>
    </location>
</feature>
<keyword evidence="4" id="KW-0946">Virion</keyword>
<dbReference type="InParanoid" id="A0A1X2H2G6"/>
<keyword evidence="4" id="KW-0167">Capsid protein</keyword>
<dbReference type="GO" id="GO:1904263">
    <property type="term" value="P:positive regulation of TORC1 signaling"/>
    <property type="evidence" value="ECO:0007669"/>
    <property type="project" value="TreeGrafter"/>
</dbReference>
<evidence type="ECO:0000313" key="5">
    <source>
        <dbReference type="Proteomes" id="UP000242180"/>
    </source>
</evidence>
<dbReference type="GO" id="GO:0005096">
    <property type="term" value="F:GTPase activator activity"/>
    <property type="evidence" value="ECO:0007669"/>
    <property type="project" value="InterPro"/>
</dbReference>
<dbReference type="PANTHER" id="PTHR31441">
    <property type="entry name" value="FOLLICULIN FAMILY MEMBER"/>
    <property type="match status" value="1"/>
</dbReference>
<evidence type="ECO:0000259" key="3">
    <source>
        <dbReference type="PROSITE" id="PS51834"/>
    </source>
</evidence>
<dbReference type="InterPro" id="IPR021713">
    <property type="entry name" value="Folliculin"/>
</dbReference>
<organism evidence="4 5">
    <name type="scientific">Syncephalastrum racemosum</name>
    <name type="common">Filamentous fungus</name>
    <dbReference type="NCBI Taxonomy" id="13706"/>
    <lineage>
        <taxon>Eukaryota</taxon>
        <taxon>Fungi</taxon>
        <taxon>Fungi incertae sedis</taxon>
        <taxon>Mucoromycota</taxon>
        <taxon>Mucoromycotina</taxon>
        <taxon>Mucoromycetes</taxon>
        <taxon>Mucorales</taxon>
        <taxon>Syncephalastraceae</taxon>
        <taxon>Syncephalastrum</taxon>
    </lineage>
</organism>
<dbReference type="EMBL" id="MCGN01000010">
    <property type="protein sequence ID" value="ORY92000.1"/>
    <property type="molecule type" value="Genomic_DNA"/>
</dbReference>
<dbReference type="AlphaFoldDB" id="A0A1X2H2G6"/>
<dbReference type="Proteomes" id="UP000242180">
    <property type="component" value="Unassembled WGS sequence"/>
</dbReference>
<feature type="compositionally biased region" description="Polar residues" evidence="1">
    <location>
        <begin position="69"/>
        <end position="78"/>
    </location>
</feature>
<proteinExistence type="predicted"/>
<keyword evidence="2" id="KW-0732">Signal</keyword>
<dbReference type="InterPro" id="IPR037521">
    <property type="entry name" value="FLCN/SMCR8_DENN"/>
</dbReference>
<feature type="compositionally biased region" description="Low complexity" evidence="1">
    <location>
        <begin position="30"/>
        <end position="52"/>
    </location>
</feature>
<evidence type="ECO:0000256" key="1">
    <source>
        <dbReference type="SAM" id="MobiDB-lite"/>
    </source>
</evidence>
<dbReference type="FunCoup" id="A0A1X2H2G6">
    <property type="interactions" value="349"/>
</dbReference>
<protein>
    <submittedName>
        <fullName evidence="4">Vesicle coat protein</fullName>
    </submittedName>
</protein>
<dbReference type="PANTHER" id="PTHR31441:SF2">
    <property type="entry name" value="FOLLICULIN"/>
    <property type="match status" value="1"/>
</dbReference>
<dbReference type="OrthoDB" id="5599713at2759"/>
<feature type="chain" id="PRO_5013049719" evidence="2">
    <location>
        <begin position="16"/>
        <end position="234"/>
    </location>
</feature>
<dbReference type="GO" id="GO:0005829">
    <property type="term" value="C:cytosol"/>
    <property type="evidence" value="ECO:0007669"/>
    <property type="project" value="TreeGrafter"/>
</dbReference>
<evidence type="ECO:0000313" key="4">
    <source>
        <dbReference type="EMBL" id="ORY92000.1"/>
    </source>
</evidence>
<accession>A0A1X2H2G6</accession>
<dbReference type="Pfam" id="PF11704">
    <property type="entry name" value="Folliculin"/>
    <property type="match status" value="1"/>
</dbReference>
<dbReference type="InterPro" id="IPR037520">
    <property type="entry name" value="Folliculin/SMCR8_longin"/>
</dbReference>
<feature type="domain" description="UDENN FLCN/SMCR8-type" evidence="3">
    <location>
        <begin position="127"/>
        <end position="234"/>
    </location>
</feature>
<sequence length="234" mass="25450">MNALIALLHFCEVHGPSVVFCTQVIHDAQSPTTAPEPNPTTNHNNNASTTTNGLEIPKPFSAKCAGQGETLQTDSVPSSIAADLPTPPSTATSPRVSPPSLSSLQRSPKSTSCPACSAQMPTVLCTKDAAPQEAKMMRTCDDEDPSVQYVGTKTPQQLHLYKAVRLACVRSLTTEFCPGRDGPVLFGDDENGYIMSYMFKLRDAQARGEARFYSLMMLMTDRVYLISCWPFIVR</sequence>